<evidence type="ECO:0000313" key="2">
    <source>
        <dbReference type="Proteomes" id="UP000288071"/>
    </source>
</evidence>
<dbReference type="AlphaFoldDB" id="A0A3S3LT20"/>
<reference evidence="2" key="2">
    <citation type="submission" date="2019-01" db="EMBL/GenBank/DDBJ databases">
        <title>Sinorhodobacter populi sp. nov. isolated from the symptomatic bark tissue of Populus euramericana canker.</title>
        <authorList>
            <person name="Li Y."/>
        </authorList>
    </citation>
    <scope>NUCLEOTIDE SEQUENCE [LARGE SCALE GENOMIC DNA]</scope>
    <source>
        <strain evidence="2">CGMCC 1.12963</strain>
    </source>
</reference>
<dbReference type="RefSeq" id="WP_128156492.1">
    <property type="nucleotide sequence ID" value="NZ_JBHSOM010000026.1"/>
</dbReference>
<evidence type="ECO:0000313" key="1">
    <source>
        <dbReference type="EMBL" id="RWR51598.1"/>
    </source>
</evidence>
<reference evidence="1 2" key="1">
    <citation type="submission" date="2019-01" db="EMBL/GenBank/DDBJ databases">
        <title>Sinorhodobacter populi sp. nov. isolated from the symptomatic bark tissue of Populus euramericana canker.</title>
        <authorList>
            <person name="Xu G."/>
        </authorList>
    </citation>
    <scope>NUCLEOTIDE SEQUENCE [LARGE SCALE GENOMIC DNA]</scope>
    <source>
        <strain evidence="1 2">CGMCC 1.12963</strain>
    </source>
</reference>
<gene>
    <name evidence="1" type="ORF">EOW66_11485</name>
</gene>
<proteinExistence type="predicted"/>
<comment type="caution">
    <text evidence="1">The sequence shown here is derived from an EMBL/GenBank/DDBJ whole genome shotgun (WGS) entry which is preliminary data.</text>
</comment>
<accession>A0A3S3LT20</accession>
<sequence length="455" mass="49471">MEFSTLAPVRFGFGLAPRQTPPASPDEILAALRGPDLLAQRWPGLTTQEALQMRDEFLRLRKAEAQNVPGATEDFKRQRQAIDRSNVGGLQIALARAVEDPTGMRERLHAFWRNHFTVRAKRAPEAPLATAHGEALRPEITGSFPALLRASTLHPMMLIYLDQVASFGPDSKRAKKRPDLKLGLNENLARELMELHTLGVGGRYSQDDVRQLAELLTGLRVMAEEGTTFAPDFAEPGAETVLGHAYGGDPAKLSDIEQVLTALALHPDTSHHLASKLAVHFVGPEPDPALTGAMSEAYLGAKGQLMPVYEVLLTHPAAQGASFGKVRQPFDYIATGFRAMGFDGKAVMAFNGPQIRRQAFKPLRDMGQRWLGAPAPNGWPEAAEEWISPQQLAARINWALKAPAGLQAKLPEPADFARAALGPRLSDLVAQAVPRSESRAEAAALVLASAEMNRR</sequence>
<name>A0A3S3LT20_9RHOB</name>
<dbReference type="InterPro" id="IPR014917">
    <property type="entry name" value="DUF1800"/>
</dbReference>
<dbReference type="Pfam" id="PF08811">
    <property type="entry name" value="DUF1800"/>
    <property type="match status" value="1"/>
</dbReference>
<dbReference type="EMBL" id="SAVA01000006">
    <property type="protein sequence ID" value="RWR51598.1"/>
    <property type="molecule type" value="Genomic_DNA"/>
</dbReference>
<organism evidence="1 2">
    <name type="scientific">Paenirhodobacter huangdaonensis</name>
    <dbReference type="NCBI Taxonomy" id="2501515"/>
    <lineage>
        <taxon>Bacteria</taxon>
        <taxon>Pseudomonadati</taxon>
        <taxon>Pseudomonadota</taxon>
        <taxon>Alphaproteobacteria</taxon>
        <taxon>Rhodobacterales</taxon>
        <taxon>Rhodobacter group</taxon>
        <taxon>Paenirhodobacter</taxon>
    </lineage>
</organism>
<keyword evidence="2" id="KW-1185">Reference proteome</keyword>
<protein>
    <submittedName>
        <fullName evidence="1">DUF1800 domain-containing protein</fullName>
    </submittedName>
</protein>
<dbReference type="Proteomes" id="UP000288071">
    <property type="component" value="Unassembled WGS sequence"/>
</dbReference>